<dbReference type="InterPro" id="IPR001478">
    <property type="entry name" value="PDZ"/>
</dbReference>
<dbReference type="GO" id="GO:0006508">
    <property type="term" value="P:proteolysis"/>
    <property type="evidence" value="ECO:0007669"/>
    <property type="project" value="UniProtKB-KW"/>
</dbReference>
<dbReference type="SUPFAM" id="SSF50494">
    <property type="entry name" value="Trypsin-like serine proteases"/>
    <property type="match status" value="1"/>
</dbReference>
<evidence type="ECO:0000256" key="3">
    <source>
        <dbReference type="SAM" id="MobiDB-lite"/>
    </source>
</evidence>
<dbReference type="Gene3D" id="2.30.42.10">
    <property type="match status" value="1"/>
</dbReference>
<comment type="caution">
    <text evidence="5">The sequence shown here is derived from an EMBL/GenBank/DDBJ whole genome shotgun (WGS) entry which is preliminary data.</text>
</comment>
<dbReference type="PANTHER" id="PTHR43343">
    <property type="entry name" value="PEPTIDASE S12"/>
    <property type="match status" value="1"/>
</dbReference>
<dbReference type="InterPro" id="IPR051201">
    <property type="entry name" value="Chloro_Bact_Ser_Proteases"/>
</dbReference>
<accession>A0A327KZN3</accession>
<keyword evidence="1 5" id="KW-0645">Protease</keyword>
<keyword evidence="6" id="KW-1185">Reference proteome</keyword>
<dbReference type="CDD" id="cd06779">
    <property type="entry name" value="cpPDZ_Deg_HtrA-like"/>
    <property type="match status" value="1"/>
</dbReference>
<dbReference type="GO" id="GO:0004252">
    <property type="term" value="F:serine-type endopeptidase activity"/>
    <property type="evidence" value="ECO:0007669"/>
    <property type="project" value="InterPro"/>
</dbReference>
<feature type="domain" description="PDZ" evidence="4">
    <location>
        <begin position="311"/>
        <end position="367"/>
    </location>
</feature>
<dbReference type="InterPro" id="IPR009003">
    <property type="entry name" value="Peptidase_S1_PA"/>
</dbReference>
<feature type="compositionally biased region" description="Basic and acidic residues" evidence="3">
    <location>
        <begin position="1"/>
        <end position="24"/>
    </location>
</feature>
<dbReference type="Gene3D" id="2.40.10.120">
    <property type="match status" value="1"/>
</dbReference>
<dbReference type="SMART" id="SM00228">
    <property type="entry name" value="PDZ"/>
    <property type="match status" value="1"/>
</dbReference>
<dbReference type="InterPro" id="IPR036034">
    <property type="entry name" value="PDZ_sf"/>
</dbReference>
<gene>
    <name evidence="5" type="ORF">CH341_13015</name>
</gene>
<dbReference type="PROSITE" id="PS50106">
    <property type="entry name" value="PDZ"/>
    <property type="match status" value="1"/>
</dbReference>
<dbReference type="EMBL" id="NPEX01000076">
    <property type="protein sequence ID" value="RAI43691.1"/>
    <property type="molecule type" value="Genomic_DNA"/>
</dbReference>
<evidence type="ECO:0000313" key="5">
    <source>
        <dbReference type="EMBL" id="RAI43691.1"/>
    </source>
</evidence>
<evidence type="ECO:0000313" key="6">
    <source>
        <dbReference type="Proteomes" id="UP000249130"/>
    </source>
</evidence>
<dbReference type="SUPFAM" id="SSF50156">
    <property type="entry name" value="PDZ domain-like"/>
    <property type="match status" value="1"/>
</dbReference>
<reference evidence="5 6" key="1">
    <citation type="submission" date="2017-07" db="EMBL/GenBank/DDBJ databases">
        <title>Draft Genome Sequences of Select Purple Nonsulfur Bacteria.</title>
        <authorList>
            <person name="Lasarre B."/>
            <person name="Mckinlay J.B."/>
        </authorList>
    </citation>
    <scope>NUCLEOTIDE SEQUENCE [LARGE SCALE GENOMIC DNA]</scope>
    <source>
        <strain evidence="5 6">DSM 5909</strain>
    </source>
</reference>
<dbReference type="PRINTS" id="PR00834">
    <property type="entry name" value="PROTEASES2C"/>
</dbReference>
<dbReference type="AlphaFoldDB" id="A0A327KZN3"/>
<evidence type="ECO:0000256" key="2">
    <source>
        <dbReference type="ARBA" id="ARBA00022801"/>
    </source>
</evidence>
<name>A0A327KZN3_9BRAD</name>
<dbReference type="OrthoDB" id="7358927at2"/>
<feature type="region of interest" description="Disordered" evidence="3">
    <location>
        <begin position="1"/>
        <end position="30"/>
    </location>
</feature>
<dbReference type="Proteomes" id="UP000249130">
    <property type="component" value="Unassembled WGS sequence"/>
</dbReference>
<keyword evidence="2" id="KW-0378">Hydrolase</keyword>
<dbReference type="Pfam" id="PF13365">
    <property type="entry name" value="Trypsin_2"/>
    <property type="match status" value="1"/>
</dbReference>
<protein>
    <submittedName>
        <fullName evidence="5">Serine protease</fullName>
    </submittedName>
</protein>
<dbReference type="Pfam" id="PF13180">
    <property type="entry name" value="PDZ_2"/>
    <property type="match status" value="1"/>
</dbReference>
<sequence length="393" mass="40965">MQVHKLNDRTRSSPEARAHSDRNRSLATAGRYRHDGYRSLSDALRIRNVAADETGNIDANDGFVLNENSASRAEIPDNPDDTALLDAYSRAVTAVVDHIGPAVVRLDVAGPNGRAGSGSGVILSPDGLVVTNHHVVAASQRMRVTTADGRQLNARVVGTDPDTDLALARVDENVVLPAAALGDSRKLRRGQLVIAIGNPLGFESTVTAGVVSALGRSLRASNGRLVDDLIQTDAALNPGNSGGPLVASHGEVVGINTAIIQGAQGICFAIAANTVKHVLGELVRHGRVRRAWIGIAAAQTALPARLRHLAGVAQESAVMVASVEPGSPAATAGITPGDVVLAIEGAPVTGADELVRNLTGERIDRTIAIELLRDGSRRTVSLVPHERPRRAAA</sequence>
<dbReference type="PANTHER" id="PTHR43343:SF3">
    <property type="entry name" value="PROTEASE DO-LIKE 8, CHLOROPLASTIC"/>
    <property type="match status" value="1"/>
</dbReference>
<evidence type="ECO:0000259" key="4">
    <source>
        <dbReference type="PROSITE" id="PS50106"/>
    </source>
</evidence>
<dbReference type="InterPro" id="IPR001940">
    <property type="entry name" value="Peptidase_S1C"/>
</dbReference>
<evidence type="ECO:0000256" key="1">
    <source>
        <dbReference type="ARBA" id="ARBA00022670"/>
    </source>
</evidence>
<organism evidence="5 6">
    <name type="scientific">Rhodoplanes roseus</name>
    <dbReference type="NCBI Taxonomy" id="29409"/>
    <lineage>
        <taxon>Bacteria</taxon>
        <taxon>Pseudomonadati</taxon>
        <taxon>Pseudomonadota</taxon>
        <taxon>Alphaproteobacteria</taxon>
        <taxon>Hyphomicrobiales</taxon>
        <taxon>Nitrobacteraceae</taxon>
        <taxon>Rhodoplanes</taxon>
    </lineage>
</organism>
<proteinExistence type="predicted"/>